<comment type="caution">
    <text evidence="1">The sequence shown here is derived from an EMBL/GenBank/DDBJ whole genome shotgun (WGS) entry which is preliminary data.</text>
</comment>
<evidence type="ECO:0000313" key="1">
    <source>
        <dbReference type="EMBL" id="MEK7953399.1"/>
    </source>
</evidence>
<accession>A0ABU9B068</accession>
<keyword evidence="2" id="KW-1185">Reference proteome</keyword>
<organism evidence="1 2">
    <name type="scientific">Luteolibacter soli</name>
    <dbReference type="NCBI Taxonomy" id="3135280"/>
    <lineage>
        <taxon>Bacteria</taxon>
        <taxon>Pseudomonadati</taxon>
        <taxon>Verrucomicrobiota</taxon>
        <taxon>Verrucomicrobiia</taxon>
        <taxon>Verrucomicrobiales</taxon>
        <taxon>Verrucomicrobiaceae</taxon>
        <taxon>Luteolibacter</taxon>
    </lineage>
</organism>
<reference evidence="1 2" key="1">
    <citation type="submission" date="2024-04" db="EMBL/GenBank/DDBJ databases">
        <title>Luteolibacter sp. isolated from soil.</title>
        <authorList>
            <person name="An J."/>
        </authorList>
    </citation>
    <scope>NUCLEOTIDE SEQUENCE [LARGE SCALE GENOMIC DNA]</scope>
    <source>
        <strain evidence="1 2">Y139</strain>
    </source>
</reference>
<evidence type="ECO:0000313" key="2">
    <source>
        <dbReference type="Proteomes" id="UP001371305"/>
    </source>
</evidence>
<dbReference type="Proteomes" id="UP001371305">
    <property type="component" value="Unassembled WGS sequence"/>
</dbReference>
<name>A0ABU9B068_9BACT</name>
<sequence>MLAWYTNLLAQLRDLPLEQIRGLADTMAYQRSKGGTNLPTVTLSEATSCLLVAWSLVEDPTLRELFENEVHLRIPASTSVPTTAAPSSDAPPYWAEAMLRHGAKTLTHPDQVLLTIGILRHEKPEAFITVAEIGAVFVEKLGSKPNVSDILTKMTNEKNGKPLLTSAGKQLGSPKAYEVTETGEHQLSNLERMFRGISSFTAAPTAAT</sequence>
<evidence type="ECO:0008006" key="3">
    <source>
        <dbReference type="Google" id="ProtNLM"/>
    </source>
</evidence>
<dbReference type="EMBL" id="JBBUKT010000011">
    <property type="protein sequence ID" value="MEK7953399.1"/>
    <property type="molecule type" value="Genomic_DNA"/>
</dbReference>
<gene>
    <name evidence="1" type="ORF">WKV53_22990</name>
</gene>
<dbReference type="RefSeq" id="WP_341407163.1">
    <property type="nucleotide sequence ID" value="NZ_JBBUKT010000011.1"/>
</dbReference>
<proteinExistence type="predicted"/>
<protein>
    <recommendedName>
        <fullName evidence="3">Transcriptional regulator</fullName>
    </recommendedName>
</protein>